<dbReference type="PANTHER" id="PTHR19328">
    <property type="entry name" value="HEDGEHOG-INTERACTING PROTEIN"/>
    <property type="match status" value="1"/>
</dbReference>
<dbReference type="EMBL" id="JAEKNR010000239">
    <property type="protein sequence ID" value="MBJ7601233.1"/>
    <property type="molecule type" value="Genomic_DNA"/>
</dbReference>
<dbReference type="PANTHER" id="PTHR19328:SF13">
    <property type="entry name" value="HIPL1 PROTEIN"/>
    <property type="match status" value="1"/>
</dbReference>
<keyword evidence="4" id="KW-1185">Reference proteome</keyword>
<proteinExistence type="predicted"/>
<dbReference type="Pfam" id="PF07995">
    <property type="entry name" value="GSDH"/>
    <property type="match status" value="1"/>
</dbReference>
<dbReference type="InterPro" id="IPR011042">
    <property type="entry name" value="6-blade_b-propeller_TolB-like"/>
</dbReference>
<organism evidence="3 4">
    <name type="scientific">Candidatus Nephthysia bennettiae</name>
    <dbReference type="NCBI Taxonomy" id="3127016"/>
    <lineage>
        <taxon>Bacteria</taxon>
        <taxon>Bacillati</taxon>
        <taxon>Candidatus Dormiibacterota</taxon>
        <taxon>Candidatus Dormibacteria</taxon>
        <taxon>Candidatus Dormibacterales</taxon>
        <taxon>Candidatus Dormibacteraceae</taxon>
        <taxon>Candidatus Nephthysia</taxon>
    </lineage>
</organism>
<feature type="compositionally biased region" description="Low complexity" evidence="1">
    <location>
        <begin position="43"/>
        <end position="52"/>
    </location>
</feature>
<dbReference type="InterPro" id="IPR011041">
    <property type="entry name" value="Quinoprot_gluc/sorb_DH_b-prop"/>
</dbReference>
<feature type="compositionally biased region" description="Pro residues" evidence="1">
    <location>
        <begin position="53"/>
        <end position="74"/>
    </location>
</feature>
<gene>
    <name evidence="3" type="ORF">JF922_24565</name>
</gene>
<feature type="region of interest" description="Disordered" evidence="1">
    <location>
        <begin position="43"/>
        <end position="77"/>
    </location>
</feature>
<protein>
    <submittedName>
        <fullName evidence="3">PQQ-dependent sugar dehydrogenase</fullName>
    </submittedName>
</protein>
<evidence type="ECO:0000256" key="1">
    <source>
        <dbReference type="SAM" id="MobiDB-lite"/>
    </source>
</evidence>
<accession>A0A934NBP1</accession>
<reference evidence="3" key="1">
    <citation type="submission" date="2020-10" db="EMBL/GenBank/DDBJ databases">
        <title>Ca. Dormibacterota MAGs.</title>
        <authorList>
            <person name="Montgomery K."/>
        </authorList>
    </citation>
    <scope>NUCLEOTIDE SEQUENCE [LARGE SCALE GENOMIC DNA]</scope>
    <source>
        <strain evidence="3">SC8812_S17_10</strain>
    </source>
</reference>
<evidence type="ECO:0000313" key="4">
    <source>
        <dbReference type="Proteomes" id="UP000612893"/>
    </source>
</evidence>
<dbReference type="InterPro" id="IPR012938">
    <property type="entry name" value="Glc/Sorbosone_DH"/>
</dbReference>
<dbReference type="Proteomes" id="UP000612893">
    <property type="component" value="Unassembled WGS sequence"/>
</dbReference>
<name>A0A934NBP1_9BACT</name>
<dbReference type="AlphaFoldDB" id="A0A934NBP1"/>
<evidence type="ECO:0000313" key="3">
    <source>
        <dbReference type="EMBL" id="MBJ7601233.1"/>
    </source>
</evidence>
<comment type="caution">
    <text evidence="3">The sequence shown here is derived from an EMBL/GenBank/DDBJ whole genome shotgun (WGS) entry which is preliminary data.</text>
</comment>
<feature type="domain" description="Glucose/Sorbosone dehydrogenase" evidence="2">
    <location>
        <begin position="92"/>
        <end position="396"/>
    </location>
</feature>
<dbReference type="Gene3D" id="2.120.10.30">
    <property type="entry name" value="TolB, C-terminal domain"/>
    <property type="match status" value="1"/>
</dbReference>
<evidence type="ECO:0000259" key="2">
    <source>
        <dbReference type="Pfam" id="PF07995"/>
    </source>
</evidence>
<sequence length="413" mass="43922">MRWRWMRAKPSFGVRERRAAALARVGAALLALMLLAACSSSSKPRTAASPSSSPTPTPTQAPTPAPATPTPQPRAPGALNLSQQAIAQDLVAPWAIDFAKDGSIWFTERPGRVRVIRNGQLLPDPALTLNVATAAGCEDGLLGIALKEPYAYLYYTYRGAGGNTNRVSRFTISGDKLGGEQVIVGDIPGGACYHFGGRLKFGPDGLLYLTTGEGFVASRAAAPNNLSGKVIRVHDDGSGREVYAWGFRNPQGLAFDSQGRLFASNNGPTGDLGLCCHDEIDLLRQGGFYGWPAWAANTRTSYQGSLPARVPPLVESGGGVAWAPSGMTFYTPSKDELPTLLVATLKGQALRRFILDPADPSRITGQETVLSGDRLRDAAANPNDGCLYVVTNNRDSRGSPKAGDDRILKLCPR</sequence>
<dbReference type="SUPFAM" id="SSF50952">
    <property type="entry name" value="Soluble quinoprotein glucose dehydrogenase"/>
    <property type="match status" value="1"/>
</dbReference>
<dbReference type="RefSeq" id="WP_338205390.1">
    <property type="nucleotide sequence ID" value="NZ_JAEKNR010000239.1"/>
</dbReference>